<organism evidence="2 3">
    <name type="scientific">Pleurodeles waltl</name>
    <name type="common">Iberian ribbed newt</name>
    <dbReference type="NCBI Taxonomy" id="8319"/>
    <lineage>
        <taxon>Eukaryota</taxon>
        <taxon>Metazoa</taxon>
        <taxon>Chordata</taxon>
        <taxon>Craniata</taxon>
        <taxon>Vertebrata</taxon>
        <taxon>Euteleostomi</taxon>
        <taxon>Amphibia</taxon>
        <taxon>Batrachia</taxon>
        <taxon>Caudata</taxon>
        <taxon>Salamandroidea</taxon>
        <taxon>Salamandridae</taxon>
        <taxon>Pleurodelinae</taxon>
        <taxon>Pleurodeles</taxon>
    </lineage>
</organism>
<evidence type="ECO:0000313" key="2">
    <source>
        <dbReference type="EMBL" id="KAJ1170630.1"/>
    </source>
</evidence>
<evidence type="ECO:0000313" key="3">
    <source>
        <dbReference type="Proteomes" id="UP001066276"/>
    </source>
</evidence>
<gene>
    <name evidence="2" type="ORF">NDU88_002503</name>
</gene>
<feature type="region of interest" description="Disordered" evidence="1">
    <location>
        <begin position="1"/>
        <end position="20"/>
    </location>
</feature>
<dbReference type="EMBL" id="JANPWB010000007">
    <property type="protein sequence ID" value="KAJ1170630.1"/>
    <property type="molecule type" value="Genomic_DNA"/>
</dbReference>
<comment type="caution">
    <text evidence="2">The sequence shown here is derived from an EMBL/GenBank/DDBJ whole genome shotgun (WGS) entry which is preliminary data.</text>
</comment>
<protein>
    <submittedName>
        <fullName evidence="2">Uncharacterized protein</fullName>
    </submittedName>
</protein>
<dbReference type="AlphaFoldDB" id="A0AAV7T2L4"/>
<proteinExistence type="predicted"/>
<dbReference type="Proteomes" id="UP001066276">
    <property type="component" value="Chromosome 4_1"/>
</dbReference>
<reference evidence="2" key="1">
    <citation type="journal article" date="2022" name="bioRxiv">
        <title>Sequencing and chromosome-scale assembly of the giantPleurodeles waltlgenome.</title>
        <authorList>
            <person name="Brown T."/>
            <person name="Elewa A."/>
            <person name="Iarovenko S."/>
            <person name="Subramanian E."/>
            <person name="Araus A.J."/>
            <person name="Petzold A."/>
            <person name="Susuki M."/>
            <person name="Suzuki K.-i.T."/>
            <person name="Hayashi T."/>
            <person name="Toyoda A."/>
            <person name="Oliveira C."/>
            <person name="Osipova E."/>
            <person name="Leigh N.D."/>
            <person name="Simon A."/>
            <person name="Yun M.H."/>
        </authorList>
    </citation>
    <scope>NUCLEOTIDE SEQUENCE</scope>
    <source>
        <strain evidence="2">20211129_DDA</strain>
        <tissue evidence="2">Liver</tissue>
    </source>
</reference>
<keyword evidence="3" id="KW-1185">Reference proteome</keyword>
<evidence type="ECO:0000256" key="1">
    <source>
        <dbReference type="SAM" id="MobiDB-lite"/>
    </source>
</evidence>
<accession>A0AAV7T2L4</accession>
<name>A0AAV7T2L4_PLEWA</name>
<sequence>MNGSVAQEKRTANNERASCRQRAVKPSIQVGHRAIICDRHPMWKDRTMFEREAWEVVRVKGTMITAKRGTIQMAQNMLWFKKITETGAGFGEEGEDDDLEVAGVPMNGVEYG</sequence>